<accession>A0ACC1Q3G9</accession>
<keyword evidence="2" id="KW-1185">Reference proteome</keyword>
<proteinExistence type="predicted"/>
<sequence length="71" mass="7449">MLVVLRGQRANCLMTATTAGMPTLNQDVLVGIIPFLRLPQLLHAERLALVSALPAGIDFNDKPPLGGSAVA</sequence>
<dbReference type="Proteomes" id="UP001144978">
    <property type="component" value="Unassembled WGS sequence"/>
</dbReference>
<evidence type="ECO:0000313" key="1">
    <source>
        <dbReference type="EMBL" id="KAJ3009090.1"/>
    </source>
</evidence>
<evidence type="ECO:0000313" key="2">
    <source>
        <dbReference type="Proteomes" id="UP001144978"/>
    </source>
</evidence>
<organism evidence="1 2">
    <name type="scientific">Trametes sanguinea</name>
    <dbReference type="NCBI Taxonomy" id="158606"/>
    <lineage>
        <taxon>Eukaryota</taxon>
        <taxon>Fungi</taxon>
        <taxon>Dikarya</taxon>
        <taxon>Basidiomycota</taxon>
        <taxon>Agaricomycotina</taxon>
        <taxon>Agaricomycetes</taxon>
        <taxon>Polyporales</taxon>
        <taxon>Polyporaceae</taxon>
        <taxon>Trametes</taxon>
    </lineage>
</organism>
<comment type="caution">
    <text evidence="1">The sequence shown here is derived from an EMBL/GenBank/DDBJ whole genome shotgun (WGS) entry which is preliminary data.</text>
</comment>
<protein>
    <submittedName>
        <fullName evidence="1">Uncharacterized protein</fullName>
    </submittedName>
</protein>
<dbReference type="EMBL" id="JANSHE010000580">
    <property type="protein sequence ID" value="KAJ3009090.1"/>
    <property type="molecule type" value="Genomic_DNA"/>
</dbReference>
<gene>
    <name evidence="1" type="ORF">NUW54_g2914</name>
</gene>
<reference evidence="1" key="1">
    <citation type="submission" date="2022-08" db="EMBL/GenBank/DDBJ databases">
        <title>Genome Sequence of Pycnoporus sanguineus.</title>
        <authorList>
            <person name="Buettner E."/>
        </authorList>
    </citation>
    <scope>NUCLEOTIDE SEQUENCE</scope>
    <source>
        <strain evidence="1">CG-C14</strain>
    </source>
</reference>
<name>A0ACC1Q3G9_9APHY</name>